<feature type="compositionally biased region" description="Low complexity" evidence="1">
    <location>
        <begin position="118"/>
        <end position="133"/>
    </location>
</feature>
<accession>A0A5C5YEV3</accession>
<feature type="compositionally biased region" description="Basic and acidic residues" evidence="1">
    <location>
        <begin position="224"/>
        <end position="237"/>
    </location>
</feature>
<keyword evidence="3" id="KW-1185">Reference proteome</keyword>
<evidence type="ECO:0000313" key="3">
    <source>
        <dbReference type="Proteomes" id="UP000318478"/>
    </source>
</evidence>
<reference evidence="2 3" key="1">
    <citation type="submission" date="2019-02" db="EMBL/GenBank/DDBJ databases">
        <title>Deep-cultivation of Planctomycetes and their phenomic and genomic characterization uncovers novel biology.</title>
        <authorList>
            <person name="Wiegand S."/>
            <person name="Jogler M."/>
            <person name="Boedeker C."/>
            <person name="Pinto D."/>
            <person name="Vollmers J."/>
            <person name="Rivas-Marin E."/>
            <person name="Kohn T."/>
            <person name="Peeters S.H."/>
            <person name="Heuer A."/>
            <person name="Rast P."/>
            <person name="Oberbeckmann S."/>
            <person name="Bunk B."/>
            <person name="Jeske O."/>
            <person name="Meyerdierks A."/>
            <person name="Storesund J.E."/>
            <person name="Kallscheuer N."/>
            <person name="Luecker S."/>
            <person name="Lage O.M."/>
            <person name="Pohl T."/>
            <person name="Merkel B.J."/>
            <person name="Hornburger P."/>
            <person name="Mueller R.-W."/>
            <person name="Bruemmer F."/>
            <person name="Labrenz M."/>
            <person name="Spormann A.M."/>
            <person name="Op Den Camp H."/>
            <person name="Overmann J."/>
            <person name="Amann R."/>
            <person name="Jetten M.S.M."/>
            <person name="Mascher T."/>
            <person name="Medema M.H."/>
            <person name="Devos D.P."/>
            <person name="Kaster A.-K."/>
            <person name="Ovreas L."/>
            <person name="Rohde M."/>
            <person name="Galperin M.Y."/>
            <person name="Jogler C."/>
        </authorList>
    </citation>
    <scope>NUCLEOTIDE SEQUENCE [LARGE SCALE GENOMIC DNA]</scope>
    <source>
        <strain evidence="2 3">Pla123a</strain>
    </source>
</reference>
<dbReference type="AlphaFoldDB" id="A0A5C5YEV3"/>
<feature type="compositionally biased region" description="Basic and acidic residues" evidence="1">
    <location>
        <begin position="152"/>
        <end position="179"/>
    </location>
</feature>
<evidence type="ECO:0000256" key="1">
    <source>
        <dbReference type="SAM" id="MobiDB-lite"/>
    </source>
</evidence>
<proteinExistence type="predicted"/>
<sequence length="269" mass="30402">MASWPWLPRAPWLIVGLLAHRCSANCSKRVPAEQSWLPRDFCPSWRYRLLRTKVGPHFWRRSPQVMYIVVVAESPRRGPGRLLSDLARQRGQKSFSTSDADACEFSQRPPAAVGGILGRQQRPLQQRPRSPSIGPRGAPDFYKEMTSGPRLWHVDSRRDGPREKGRDRHPDEQRERVARPECVVNQQRRDHVCHGGPPGTNISRGASSPARRQPPTQRIARQHTPVDRRRPGIDRHLSGPRGGRAVGAKRRDQGPSPPTVAGEQASRRE</sequence>
<organism evidence="2 3">
    <name type="scientific">Posidoniimonas polymericola</name>
    <dbReference type="NCBI Taxonomy" id="2528002"/>
    <lineage>
        <taxon>Bacteria</taxon>
        <taxon>Pseudomonadati</taxon>
        <taxon>Planctomycetota</taxon>
        <taxon>Planctomycetia</taxon>
        <taxon>Pirellulales</taxon>
        <taxon>Lacipirellulaceae</taxon>
        <taxon>Posidoniimonas</taxon>
    </lineage>
</organism>
<evidence type="ECO:0000313" key="2">
    <source>
        <dbReference type="EMBL" id="TWT72845.1"/>
    </source>
</evidence>
<comment type="caution">
    <text evidence="2">The sequence shown here is derived from an EMBL/GenBank/DDBJ whole genome shotgun (WGS) entry which is preliminary data.</text>
</comment>
<feature type="region of interest" description="Disordered" evidence="1">
    <location>
        <begin position="113"/>
        <end position="269"/>
    </location>
</feature>
<dbReference type="Proteomes" id="UP000318478">
    <property type="component" value="Unassembled WGS sequence"/>
</dbReference>
<gene>
    <name evidence="2" type="ORF">Pla123a_41460</name>
</gene>
<name>A0A5C5YEV3_9BACT</name>
<dbReference type="EMBL" id="SJPO01000011">
    <property type="protein sequence ID" value="TWT72845.1"/>
    <property type="molecule type" value="Genomic_DNA"/>
</dbReference>
<protein>
    <submittedName>
        <fullName evidence="2">Uncharacterized protein</fullName>
    </submittedName>
</protein>